<feature type="region of interest" description="Disordered" evidence="1">
    <location>
        <begin position="37"/>
        <end position="59"/>
    </location>
</feature>
<evidence type="ECO:0000256" key="1">
    <source>
        <dbReference type="SAM" id="MobiDB-lite"/>
    </source>
</evidence>
<evidence type="ECO:0000313" key="2">
    <source>
        <dbReference type="EMBL" id="MPC59991.1"/>
    </source>
</evidence>
<sequence>MNGSVSMIGEGHNGFIYCIANLRLPCRVVWTDPDGTPFLTYTPPDPPSSTGVGRGWRRG</sequence>
<dbReference type="EMBL" id="VSRR010017060">
    <property type="protein sequence ID" value="MPC59991.1"/>
    <property type="molecule type" value="Genomic_DNA"/>
</dbReference>
<gene>
    <name evidence="2" type="ORF">E2C01_054025</name>
</gene>
<proteinExistence type="predicted"/>
<name>A0A5B7GIS4_PORTR</name>
<dbReference type="AlphaFoldDB" id="A0A5B7GIS4"/>
<dbReference type="Proteomes" id="UP000324222">
    <property type="component" value="Unassembled WGS sequence"/>
</dbReference>
<evidence type="ECO:0000313" key="3">
    <source>
        <dbReference type="Proteomes" id="UP000324222"/>
    </source>
</evidence>
<organism evidence="2 3">
    <name type="scientific">Portunus trituberculatus</name>
    <name type="common">Swimming crab</name>
    <name type="synonym">Neptunus trituberculatus</name>
    <dbReference type="NCBI Taxonomy" id="210409"/>
    <lineage>
        <taxon>Eukaryota</taxon>
        <taxon>Metazoa</taxon>
        <taxon>Ecdysozoa</taxon>
        <taxon>Arthropoda</taxon>
        <taxon>Crustacea</taxon>
        <taxon>Multicrustacea</taxon>
        <taxon>Malacostraca</taxon>
        <taxon>Eumalacostraca</taxon>
        <taxon>Eucarida</taxon>
        <taxon>Decapoda</taxon>
        <taxon>Pleocyemata</taxon>
        <taxon>Brachyura</taxon>
        <taxon>Eubrachyura</taxon>
        <taxon>Portunoidea</taxon>
        <taxon>Portunidae</taxon>
        <taxon>Portuninae</taxon>
        <taxon>Portunus</taxon>
    </lineage>
</organism>
<protein>
    <submittedName>
        <fullName evidence="2">Uncharacterized protein</fullName>
    </submittedName>
</protein>
<accession>A0A5B7GIS4</accession>
<reference evidence="2 3" key="1">
    <citation type="submission" date="2019-05" db="EMBL/GenBank/DDBJ databases">
        <title>Another draft genome of Portunus trituberculatus and its Hox gene families provides insights of decapod evolution.</title>
        <authorList>
            <person name="Jeong J.-H."/>
            <person name="Song I."/>
            <person name="Kim S."/>
            <person name="Choi T."/>
            <person name="Kim D."/>
            <person name="Ryu S."/>
            <person name="Kim W."/>
        </authorList>
    </citation>
    <scope>NUCLEOTIDE SEQUENCE [LARGE SCALE GENOMIC DNA]</scope>
    <source>
        <tissue evidence="2">Muscle</tissue>
    </source>
</reference>
<keyword evidence="3" id="KW-1185">Reference proteome</keyword>
<comment type="caution">
    <text evidence="2">The sequence shown here is derived from an EMBL/GenBank/DDBJ whole genome shotgun (WGS) entry which is preliminary data.</text>
</comment>